<dbReference type="InterPro" id="IPR027417">
    <property type="entry name" value="P-loop_NTPase"/>
</dbReference>
<dbReference type="Proteomes" id="UP000243459">
    <property type="component" value="Chromosome 3"/>
</dbReference>
<reference evidence="2" key="1">
    <citation type="journal article" date="2017" name="Nat. Commun.">
        <title>The asparagus genome sheds light on the origin and evolution of a young Y chromosome.</title>
        <authorList>
            <person name="Harkess A."/>
            <person name="Zhou J."/>
            <person name="Xu C."/>
            <person name="Bowers J.E."/>
            <person name="Van der Hulst R."/>
            <person name="Ayyampalayam S."/>
            <person name="Mercati F."/>
            <person name="Riccardi P."/>
            <person name="McKain M.R."/>
            <person name="Kakrana A."/>
            <person name="Tang H."/>
            <person name="Ray J."/>
            <person name="Groenendijk J."/>
            <person name="Arikit S."/>
            <person name="Mathioni S.M."/>
            <person name="Nakano M."/>
            <person name="Shan H."/>
            <person name="Telgmann-Rauber A."/>
            <person name="Kanno A."/>
            <person name="Yue Z."/>
            <person name="Chen H."/>
            <person name="Li W."/>
            <person name="Chen Y."/>
            <person name="Xu X."/>
            <person name="Zhang Y."/>
            <person name="Luo S."/>
            <person name="Chen H."/>
            <person name="Gao J."/>
            <person name="Mao Z."/>
            <person name="Pires J.C."/>
            <person name="Luo M."/>
            <person name="Kudrna D."/>
            <person name="Wing R.A."/>
            <person name="Meyers B.C."/>
            <person name="Yi K."/>
            <person name="Kong H."/>
            <person name="Lavrijsen P."/>
            <person name="Sunseri F."/>
            <person name="Falavigna A."/>
            <person name="Ye Y."/>
            <person name="Leebens-Mack J.H."/>
            <person name="Chen G."/>
        </authorList>
    </citation>
    <scope>NUCLEOTIDE SEQUENCE [LARGE SCALE GENOMIC DNA]</scope>
    <source>
        <strain evidence="2">cv. DH0086</strain>
    </source>
</reference>
<dbReference type="Gene3D" id="3.40.50.300">
    <property type="entry name" value="P-loop containing nucleotide triphosphate hydrolases"/>
    <property type="match status" value="1"/>
</dbReference>
<proteinExistence type="predicted"/>
<protein>
    <recommendedName>
        <fullName evidence="3">Sulfotransferase</fullName>
    </recommendedName>
</protein>
<dbReference type="InterPro" id="IPR052796">
    <property type="entry name" value="Nod_factor_sulfotransferase"/>
</dbReference>
<dbReference type="AlphaFoldDB" id="A0A5P1FBD3"/>
<dbReference type="PANTHER" id="PTHR32175:SF9">
    <property type="entry name" value="OS01G0784600 PROTEIN"/>
    <property type="match status" value="1"/>
</dbReference>
<accession>A0A5P1FBD3</accession>
<dbReference type="EMBL" id="CM007383">
    <property type="protein sequence ID" value="ONK75678.1"/>
    <property type="molecule type" value="Genomic_DNA"/>
</dbReference>
<keyword evidence="2" id="KW-1185">Reference proteome</keyword>
<dbReference type="PANTHER" id="PTHR32175">
    <property type="entry name" value="PROTEIN, PUTATIVE, EXPRESSED-RELATED"/>
    <property type="match status" value="1"/>
</dbReference>
<dbReference type="SUPFAM" id="SSF52540">
    <property type="entry name" value="P-loop containing nucleoside triphosphate hydrolases"/>
    <property type="match status" value="1"/>
</dbReference>
<organism evidence="1 2">
    <name type="scientific">Asparagus officinalis</name>
    <name type="common">Garden asparagus</name>
    <dbReference type="NCBI Taxonomy" id="4686"/>
    <lineage>
        <taxon>Eukaryota</taxon>
        <taxon>Viridiplantae</taxon>
        <taxon>Streptophyta</taxon>
        <taxon>Embryophyta</taxon>
        <taxon>Tracheophyta</taxon>
        <taxon>Spermatophyta</taxon>
        <taxon>Magnoliopsida</taxon>
        <taxon>Liliopsida</taxon>
        <taxon>Asparagales</taxon>
        <taxon>Asparagaceae</taxon>
        <taxon>Asparagoideae</taxon>
        <taxon>Asparagus</taxon>
    </lineage>
</organism>
<evidence type="ECO:0000313" key="2">
    <source>
        <dbReference type="Proteomes" id="UP000243459"/>
    </source>
</evidence>
<dbReference type="Gramene" id="ONK75678">
    <property type="protein sequence ID" value="ONK75678"/>
    <property type="gene ID" value="A4U43_C03F19400"/>
</dbReference>
<name>A0A5P1FBD3_ASPOF</name>
<dbReference type="OrthoDB" id="2015035at2759"/>
<sequence length="536" mass="62103">MGGDFYLIPKDTLITRLPRRSPSTLRMIMLAVVMMCSIYISSICLKQTRIHIKHETKRTKPLERYSYDAMLVGLKQTEDQITREVLMKKRPVEEHNYDPEKPIEEHNLSVKKTEHQIKPELLRTNRREGYPSAPGPVTLEQPVTQTKLEIIRAKPVETYNQKIVGLTQEETKSTNTIGQHSYDSSNRLNQTEIHINQEPAETKPIEPHSSVSAIVTSEQPKILINPPKDQQTYDRSINIHLNKTTVLVKPKLARVEPPQCVLDPEVPQSEIPYLHFPVPTNYRRRECACTSVRFFVIMSSQRSGTKWLESLLNSHINISSNGEIFLDRKMCANASIISRQLDTVYNLEMEHTAARSQCTSAVGFKWMLNQGLMEHRREVFNYFKQKGVLVIFLFRRNQLRRMISLLANDQDPTLLNGTHKAHVISKQEAEILANYKPKLDPRNLVARLKREFDIANEAVGHFKSIRNMFLYYEDLIQNNTQKLNEVMDFLHVPRQPLHSGHVKIHTRPLSQMVRNWSAVRKALRGSQYEKFLTSEK</sequence>
<evidence type="ECO:0008006" key="3">
    <source>
        <dbReference type="Google" id="ProtNLM"/>
    </source>
</evidence>
<gene>
    <name evidence="1" type="ORF">A4U43_C03F19400</name>
</gene>
<evidence type="ECO:0000313" key="1">
    <source>
        <dbReference type="EMBL" id="ONK75678.1"/>
    </source>
</evidence>